<dbReference type="Pfam" id="PF12937">
    <property type="entry name" value="F-box-like"/>
    <property type="match status" value="1"/>
</dbReference>
<dbReference type="InterPro" id="IPR036047">
    <property type="entry name" value="F-box-like_dom_sf"/>
</dbReference>
<dbReference type="EMBL" id="WJBH02000005">
    <property type="protein sequence ID" value="KAI9558679.1"/>
    <property type="molecule type" value="Genomic_DNA"/>
</dbReference>
<keyword evidence="4" id="KW-1185">Reference proteome</keyword>
<organism evidence="3 4">
    <name type="scientific">Daphnia sinensis</name>
    <dbReference type="NCBI Taxonomy" id="1820382"/>
    <lineage>
        <taxon>Eukaryota</taxon>
        <taxon>Metazoa</taxon>
        <taxon>Ecdysozoa</taxon>
        <taxon>Arthropoda</taxon>
        <taxon>Crustacea</taxon>
        <taxon>Branchiopoda</taxon>
        <taxon>Diplostraca</taxon>
        <taxon>Cladocera</taxon>
        <taxon>Anomopoda</taxon>
        <taxon>Daphniidae</taxon>
        <taxon>Daphnia</taxon>
        <taxon>Daphnia similis group</taxon>
    </lineage>
</organism>
<dbReference type="GO" id="GO:0019005">
    <property type="term" value="C:SCF ubiquitin ligase complex"/>
    <property type="evidence" value="ECO:0007669"/>
    <property type="project" value="TreeGrafter"/>
</dbReference>
<evidence type="ECO:0000313" key="3">
    <source>
        <dbReference type="EMBL" id="KAI9558679.1"/>
    </source>
</evidence>
<comment type="caution">
    <text evidence="3">The sequence shown here is derived from an EMBL/GenBank/DDBJ whole genome shotgun (WGS) entry which is preliminary data.</text>
</comment>
<dbReference type="SMART" id="SM00367">
    <property type="entry name" value="LRR_CC"/>
    <property type="match status" value="6"/>
</dbReference>
<dbReference type="SUPFAM" id="SSF52047">
    <property type="entry name" value="RNI-like"/>
    <property type="match status" value="1"/>
</dbReference>
<dbReference type="Proteomes" id="UP000820818">
    <property type="component" value="Linkage Group LG5"/>
</dbReference>
<dbReference type="PROSITE" id="PS50181">
    <property type="entry name" value="FBOX"/>
    <property type="match status" value="1"/>
</dbReference>
<feature type="domain" description="F-box" evidence="2">
    <location>
        <begin position="230"/>
        <end position="276"/>
    </location>
</feature>
<dbReference type="PANTHER" id="PTHR13318">
    <property type="entry name" value="PARTNER OF PAIRED, ISOFORM B-RELATED"/>
    <property type="match status" value="1"/>
</dbReference>
<evidence type="ECO:0000259" key="2">
    <source>
        <dbReference type="PROSITE" id="PS50181"/>
    </source>
</evidence>
<gene>
    <name evidence="3" type="ORF">GHT06_015468</name>
</gene>
<dbReference type="Gene3D" id="1.20.1280.50">
    <property type="match status" value="1"/>
</dbReference>
<dbReference type="PANTHER" id="PTHR13318:SF152">
    <property type="entry name" value="F-BOX_LRR-REPEAT PROTEIN 4"/>
    <property type="match status" value="1"/>
</dbReference>
<evidence type="ECO:0000313" key="4">
    <source>
        <dbReference type="Proteomes" id="UP000820818"/>
    </source>
</evidence>
<dbReference type="InterPro" id="IPR001810">
    <property type="entry name" value="F-box_dom"/>
</dbReference>
<accession>A0AAD5KR32</accession>
<dbReference type="SMART" id="SM00256">
    <property type="entry name" value="FBOX"/>
    <property type="match status" value="1"/>
</dbReference>
<dbReference type="InterPro" id="IPR032675">
    <property type="entry name" value="LRR_dom_sf"/>
</dbReference>
<sequence>MLDNQQGLVFIDQYASRVTCYSSQYGHANGVSYTANNLVGPPSRFPAYGDFPETYVPRTYGPWWKESSIIFKGKNEVDQTGEDFIDVQFKKPVYPYCVNVYETYNSGCVRRLWAGDGQGNWKLFHENSVKQSLKQSQIFSPEPHHLQFLTSLIRIEIDSSFADYYPEVDAILLVGTETYPAPEESLKLSVLGLYAKVVGLGLHRLVPGFNTLESIQRLCFTDKLSQGVSVCHLSKLPEEILRVILALLDLRSLCSLACASSLFNKICKDSVLFTAVNLKPYWYCVNLPTLKWLGARSQCLQYLDLSWCGSYGKFSSSDFSWFIKQHGKRLRILRLENCSFLNNEALYSISTSCPYLQELNLRGCRDLESTAFWHLGKLHMMERLILDSTQIELPTLLVSLQSMASLSHLSLGGCQNLSLLGSLDEISRWLNRHRPGIVSLDFWRSGHLSNHGMEALVGLERLRELDIGWCGLPPNGNWISQLASRCRSLEKLFLTAARVVKDADLIAIAQYCPNLKQLDVLGNSYITSEGCSRVLDKCRKLRLLDVSYCCQIEAVHVANWRRIHPYVSIKRIFVSEED</sequence>
<dbReference type="AlphaFoldDB" id="A0AAD5KR32"/>
<name>A0AAD5KR32_9CRUS</name>
<proteinExistence type="predicted"/>
<evidence type="ECO:0000256" key="1">
    <source>
        <dbReference type="ARBA" id="ARBA00022786"/>
    </source>
</evidence>
<keyword evidence="1" id="KW-0833">Ubl conjugation pathway</keyword>
<reference evidence="3 4" key="1">
    <citation type="submission" date="2022-05" db="EMBL/GenBank/DDBJ databases">
        <title>A multi-omics perspective on studying reproductive biology in Daphnia sinensis.</title>
        <authorList>
            <person name="Jia J."/>
        </authorList>
    </citation>
    <scope>NUCLEOTIDE SEQUENCE [LARGE SCALE GENOMIC DNA]</scope>
    <source>
        <strain evidence="3 4">WSL</strain>
    </source>
</reference>
<dbReference type="Pfam" id="PF25900">
    <property type="entry name" value="PAPPA"/>
    <property type="match status" value="1"/>
</dbReference>
<dbReference type="GO" id="GO:0031146">
    <property type="term" value="P:SCF-dependent proteasomal ubiquitin-dependent protein catabolic process"/>
    <property type="evidence" value="ECO:0007669"/>
    <property type="project" value="TreeGrafter"/>
</dbReference>
<dbReference type="Gene3D" id="3.80.10.10">
    <property type="entry name" value="Ribonuclease Inhibitor"/>
    <property type="match status" value="2"/>
</dbReference>
<dbReference type="SUPFAM" id="SSF81383">
    <property type="entry name" value="F-box domain"/>
    <property type="match status" value="1"/>
</dbReference>
<protein>
    <recommendedName>
        <fullName evidence="2">F-box domain-containing protein</fullName>
    </recommendedName>
</protein>
<dbReference type="InterPro" id="IPR006553">
    <property type="entry name" value="Leu-rich_rpt_Cys-con_subtyp"/>
</dbReference>
<dbReference type="InterPro" id="IPR058897">
    <property type="entry name" value="PAPPA_SD_C"/>
</dbReference>